<evidence type="ECO:0000259" key="3">
    <source>
        <dbReference type="Pfam" id="PF08044"/>
    </source>
</evidence>
<name>A0ABU4HWR7_9ACTN</name>
<gene>
    <name evidence="4" type="ORF">R7226_19335</name>
</gene>
<organism evidence="4 5">
    <name type="scientific">Conexibacter stalactiti</name>
    <dbReference type="NCBI Taxonomy" id="1940611"/>
    <lineage>
        <taxon>Bacteria</taxon>
        <taxon>Bacillati</taxon>
        <taxon>Actinomycetota</taxon>
        <taxon>Thermoleophilia</taxon>
        <taxon>Solirubrobacterales</taxon>
        <taxon>Conexibacteraceae</taxon>
        <taxon>Conexibacter</taxon>
    </lineage>
</organism>
<comment type="caution">
    <text evidence="4">The sequence shown here is derived from an EMBL/GenBank/DDBJ whole genome shotgun (WGS) entry which is preliminary data.</text>
</comment>
<sequence length="156" mass="16649">MSPAEPDLRASDAERERTVAQLRDHFGAGRLSEEELDERSDAAYAARTVSELSTLLADLPALPATPARPGHDAGREAAKKRVLYNAGSAALISLVCVVVWVATGAGAGFWPIWVMLGVGARSLFVTWNELGPGADERRRLGQGSSSRPGADRSPRR</sequence>
<keyword evidence="2" id="KW-0812">Transmembrane</keyword>
<dbReference type="PANTHER" id="PTHR40763:SF4">
    <property type="entry name" value="DUF1707 DOMAIN-CONTAINING PROTEIN"/>
    <property type="match status" value="1"/>
</dbReference>
<evidence type="ECO:0000256" key="1">
    <source>
        <dbReference type="SAM" id="MobiDB-lite"/>
    </source>
</evidence>
<proteinExistence type="predicted"/>
<dbReference type="RefSeq" id="WP_318598910.1">
    <property type="nucleotide sequence ID" value="NZ_JAWSTH010000058.1"/>
</dbReference>
<protein>
    <submittedName>
        <fullName evidence="4">DUF1707 domain-containing protein</fullName>
    </submittedName>
</protein>
<accession>A0ABU4HWR7</accession>
<reference evidence="4 5" key="2">
    <citation type="submission" date="2023-10" db="EMBL/GenBank/DDBJ databases">
        <authorList>
            <person name="Han X.F."/>
        </authorList>
    </citation>
    <scope>NUCLEOTIDE SEQUENCE [LARGE SCALE GENOMIC DNA]</scope>
    <source>
        <strain evidence="4 5">KCTC 39840</strain>
    </source>
</reference>
<feature type="region of interest" description="Disordered" evidence="1">
    <location>
        <begin position="135"/>
        <end position="156"/>
    </location>
</feature>
<feature type="transmembrane region" description="Helical" evidence="2">
    <location>
        <begin position="82"/>
        <end position="102"/>
    </location>
</feature>
<dbReference type="Pfam" id="PF08044">
    <property type="entry name" value="DUF1707"/>
    <property type="match status" value="1"/>
</dbReference>
<dbReference type="EMBL" id="JAWSTH010000058">
    <property type="protein sequence ID" value="MDW5596509.1"/>
    <property type="molecule type" value="Genomic_DNA"/>
</dbReference>
<evidence type="ECO:0000256" key="2">
    <source>
        <dbReference type="SAM" id="Phobius"/>
    </source>
</evidence>
<evidence type="ECO:0000313" key="4">
    <source>
        <dbReference type="EMBL" id="MDW5596509.1"/>
    </source>
</evidence>
<evidence type="ECO:0000313" key="5">
    <source>
        <dbReference type="Proteomes" id="UP001284601"/>
    </source>
</evidence>
<keyword evidence="2" id="KW-1133">Transmembrane helix</keyword>
<keyword evidence="2" id="KW-0472">Membrane</keyword>
<feature type="domain" description="DUF1707" evidence="3">
    <location>
        <begin position="8"/>
        <end position="60"/>
    </location>
</feature>
<dbReference type="InterPro" id="IPR012551">
    <property type="entry name" value="DUF1707_SHOCT-like"/>
</dbReference>
<reference evidence="5" key="1">
    <citation type="submission" date="2023-07" db="EMBL/GenBank/DDBJ databases">
        <title>Conexibacter stalactiti sp. nov., isolated from stalactites in a lava cave and emended description of the genus Conexibacter.</title>
        <authorList>
            <person name="Lee S.D."/>
        </authorList>
    </citation>
    <scope>NUCLEOTIDE SEQUENCE [LARGE SCALE GENOMIC DNA]</scope>
    <source>
        <strain evidence="5">KCTC 39840</strain>
    </source>
</reference>
<dbReference type="PANTHER" id="PTHR40763">
    <property type="entry name" value="MEMBRANE PROTEIN-RELATED"/>
    <property type="match status" value="1"/>
</dbReference>
<dbReference type="Proteomes" id="UP001284601">
    <property type="component" value="Unassembled WGS sequence"/>
</dbReference>
<feature type="transmembrane region" description="Helical" evidence="2">
    <location>
        <begin position="108"/>
        <end position="130"/>
    </location>
</feature>
<keyword evidence="5" id="KW-1185">Reference proteome</keyword>